<keyword evidence="5" id="KW-1185">Reference proteome</keyword>
<dbReference type="GO" id="GO:0000209">
    <property type="term" value="P:protein polyubiquitination"/>
    <property type="evidence" value="ECO:0007669"/>
    <property type="project" value="TreeGrafter"/>
</dbReference>
<name>A0A151N6P6_ALLMI</name>
<dbReference type="InterPro" id="IPR001258">
    <property type="entry name" value="NHL_repeat"/>
</dbReference>
<proteinExistence type="predicted"/>
<reference evidence="4 5" key="1">
    <citation type="journal article" date="2012" name="Genome Biol.">
        <title>Sequencing three crocodilian genomes to illuminate the evolution of archosaurs and amniotes.</title>
        <authorList>
            <person name="St John J.A."/>
            <person name="Braun E.L."/>
            <person name="Isberg S.R."/>
            <person name="Miles L.G."/>
            <person name="Chong A.Y."/>
            <person name="Gongora J."/>
            <person name="Dalzell P."/>
            <person name="Moran C."/>
            <person name="Bed'hom B."/>
            <person name="Abzhanov A."/>
            <person name="Burgess S.C."/>
            <person name="Cooksey A.M."/>
            <person name="Castoe T.A."/>
            <person name="Crawford N.G."/>
            <person name="Densmore L.D."/>
            <person name="Drew J.C."/>
            <person name="Edwards S.V."/>
            <person name="Faircloth B.C."/>
            <person name="Fujita M.K."/>
            <person name="Greenwold M.J."/>
            <person name="Hoffmann F.G."/>
            <person name="Howard J.M."/>
            <person name="Iguchi T."/>
            <person name="Janes D.E."/>
            <person name="Khan S.Y."/>
            <person name="Kohno S."/>
            <person name="de Koning A.J."/>
            <person name="Lance S.L."/>
            <person name="McCarthy F.M."/>
            <person name="McCormack J.E."/>
            <person name="Merchant M.E."/>
            <person name="Peterson D.G."/>
            <person name="Pollock D.D."/>
            <person name="Pourmand N."/>
            <person name="Raney B.J."/>
            <person name="Roessler K.A."/>
            <person name="Sanford J.R."/>
            <person name="Sawyer R.H."/>
            <person name="Schmidt C.J."/>
            <person name="Triplett E.W."/>
            <person name="Tuberville T.D."/>
            <person name="Venegas-Anaya M."/>
            <person name="Howard J.T."/>
            <person name="Jarvis E.D."/>
            <person name="Guillette L.J.Jr."/>
            <person name="Glenn T.C."/>
            <person name="Green R.E."/>
            <person name="Ray D.A."/>
        </authorList>
    </citation>
    <scope>NUCLEOTIDE SEQUENCE [LARGE SCALE GENOMIC DNA]</scope>
    <source>
        <strain evidence="4">KSC_2009_1</strain>
    </source>
</reference>
<sequence>MVAGRAAVAFQFKSCREDRHSAGEQKSCGGEKQHPSPPYQNRGGRLAMDYTLEATHHKEKLLKTVYALQVKSDTTLQKASPLLSNHHGMGMVTEHQVHQLAEKVKGICHDLDNIKNLLYYRQNNLVQQIPNPNGSSYGGPSGIHCSLDGSIYITSENAPCVHILSCSGQTQQLLPCIEWGRESEAFLPEDVTVTRSGMVAVADMLNRAICVFSHHSRFPKGEWIKIGKVNSPRGIGVDSSGKILVTDYTQGKVHSFALDHAFKILSTHTVSNLCGPRYVSLGPDGGFLVSEECGDVKLFNNQHKLVYSLGSKYGHQFGNPSGVCADIEGNILVADEQHRTVHLFPKSGSPICLVSEGLRKPTGLTCSTSGQLLVADTGDNCIKVFKYRVRPAYSSDAPWVSCDSPNLTPRQRTGSMPL</sequence>
<evidence type="ECO:0000313" key="5">
    <source>
        <dbReference type="Proteomes" id="UP000050525"/>
    </source>
</evidence>
<dbReference type="SUPFAM" id="SSF101898">
    <property type="entry name" value="NHL repeat"/>
    <property type="match status" value="1"/>
</dbReference>
<feature type="compositionally biased region" description="Basic and acidic residues" evidence="3">
    <location>
        <begin position="21"/>
        <end position="34"/>
    </location>
</feature>
<accession>A0A151N6P6</accession>
<protein>
    <submittedName>
        <fullName evidence="4">NHL-repeat-containing protein 4</fullName>
    </submittedName>
</protein>
<dbReference type="PANTHER" id="PTHR24104:SF21">
    <property type="entry name" value="TRIPARTITE MOTIF-CONTAINING PROTEIN 3"/>
    <property type="match status" value="1"/>
</dbReference>
<dbReference type="PANTHER" id="PTHR24104">
    <property type="entry name" value="E3 UBIQUITIN-PROTEIN LIGASE NHLRC1-RELATED"/>
    <property type="match status" value="1"/>
</dbReference>
<dbReference type="InterPro" id="IPR050952">
    <property type="entry name" value="TRIM-NHL_E3_ligases"/>
</dbReference>
<feature type="region of interest" description="Disordered" evidence="3">
    <location>
        <begin position="21"/>
        <end position="44"/>
    </location>
</feature>
<evidence type="ECO:0000256" key="2">
    <source>
        <dbReference type="PROSITE-ProRule" id="PRU00504"/>
    </source>
</evidence>
<dbReference type="EMBL" id="AKHW03003917">
    <property type="protein sequence ID" value="KYO32417.1"/>
    <property type="molecule type" value="Genomic_DNA"/>
</dbReference>
<dbReference type="AlphaFoldDB" id="A0A151N6P6"/>
<dbReference type="Gene3D" id="2.120.10.30">
    <property type="entry name" value="TolB, C-terminal domain"/>
    <property type="match status" value="2"/>
</dbReference>
<keyword evidence="1" id="KW-0677">Repeat</keyword>
<feature type="repeat" description="NHL" evidence="2">
    <location>
        <begin position="358"/>
        <end position="388"/>
    </location>
</feature>
<evidence type="ECO:0000313" key="4">
    <source>
        <dbReference type="EMBL" id="KYO32417.1"/>
    </source>
</evidence>
<comment type="caution">
    <text evidence="4">The sequence shown here is derived from an EMBL/GenBank/DDBJ whole genome shotgun (WGS) entry which is preliminary data.</text>
</comment>
<dbReference type="InterPro" id="IPR011042">
    <property type="entry name" value="6-blade_b-propeller_TolB-like"/>
</dbReference>
<organism evidence="4 5">
    <name type="scientific">Alligator mississippiensis</name>
    <name type="common">American alligator</name>
    <dbReference type="NCBI Taxonomy" id="8496"/>
    <lineage>
        <taxon>Eukaryota</taxon>
        <taxon>Metazoa</taxon>
        <taxon>Chordata</taxon>
        <taxon>Craniata</taxon>
        <taxon>Vertebrata</taxon>
        <taxon>Euteleostomi</taxon>
        <taxon>Archelosauria</taxon>
        <taxon>Archosauria</taxon>
        <taxon>Crocodylia</taxon>
        <taxon>Alligatoridae</taxon>
        <taxon>Alligatorinae</taxon>
        <taxon>Alligator</taxon>
    </lineage>
</organism>
<gene>
    <name evidence="4" type="primary">NHLRC4</name>
    <name evidence="4" type="ORF">Y1Q_0020373</name>
</gene>
<dbReference type="GO" id="GO:0043161">
    <property type="term" value="P:proteasome-mediated ubiquitin-dependent protein catabolic process"/>
    <property type="evidence" value="ECO:0007669"/>
    <property type="project" value="TreeGrafter"/>
</dbReference>
<dbReference type="Proteomes" id="UP000050525">
    <property type="component" value="Unassembled WGS sequence"/>
</dbReference>
<evidence type="ECO:0000256" key="3">
    <source>
        <dbReference type="SAM" id="MobiDB-lite"/>
    </source>
</evidence>
<dbReference type="GO" id="GO:0061630">
    <property type="term" value="F:ubiquitin protein ligase activity"/>
    <property type="evidence" value="ECO:0007669"/>
    <property type="project" value="TreeGrafter"/>
</dbReference>
<evidence type="ECO:0000256" key="1">
    <source>
        <dbReference type="ARBA" id="ARBA00022737"/>
    </source>
</evidence>
<dbReference type="Pfam" id="PF01436">
    <property type="entry name" value="NHL"/>
    <property type="match status" value="1"/>
</dbReference>
<dbReference type="PROSITE" id="PS51125">
    <property type="entry name" value="NHL"/>
    <property type="match status" value="1"/>
</dbReference>